<sequence>MDRAVPPPVEGRRERRGRQRWRRQRRRRQRRDRVLIALDGTDDAEHQS</sequence>
<dbReference type="EMBL" id="JADBEB010000001">
    <property type="protein sequence ID" value="MBE1491388.1"/>
    <property type="molecule type" value="Genomic_DNA"/>
</dbReference>
<evidence type="ECO:0000313" key="3">
    <source>
        <dbReference type="Proteomes" id="UP000649753"/>
    </source>
</evidence>
<feature type="compositionally biased region" description="Basic residues" evidence="1">
    <location>
        <begin position="14"/>
        <end position="31"/>
    </location>
</feature>
<dbReference type="Proteomes" id="UP000649753">
    <property type="component" value="Unassembled WGS sequence"/>
</dbReference>
<feature type="region of interest" description="Disordered" evidence="1">
    <location>
        <begin position="1"/>
        <end position="48"/>
    </location>
</feature>
<comment type="caution">
    <text evidence="2">The sequence shown here is derived from an EMBL/GenBank/DDBJ whole genome shotgun (WGS) entry which is preliminary data.</text>
</comment>
<evidence type="ECO:0000256" key="1">
    <source>
        <dbReference type="SAM" id="MobiDB-lite"/>
    </source>
</evidence>
<dbReference type="AlphaFoldDB" id="A0A927MAX3"/>
<accession>A0A927MAX3</accession>
<organism evidence="2 3">
    <name type="scientific">Plantactinospora soyae</name>
    <dbReference type="NCBI Taxonomy" id="1544732"/>
    <lineage>
        <taxon>Bacteria</taxon>
        <taxon>Bacillati</taxon>
        <taxon>Actinomycetota</taxon>
        <taxon>Actinomycetes</taxon>
        <taxon>Micromonosporales</taxon>
        <taxon>Micromonosporaceae</taxon>
        <taxon>Plantactinospora</taxon>
    </lineage>
</organism>
<dbReference type="RefSeq" id="WP_192770473.1">
    <property type="nucleotide sequence ID" value="NZ_JADBEB010000001.1"/>
</dbReference>
<reference evidence="2" key="1">
    <citation type="submission" date="2020-10" db="EMBL/GenBank/DDBJ databases">
        <title>Sequencing the genomes of 1000 actinobacteria strains.</title>
        <authorList>
            <person name="Klenk H.-P."/>
        </authorList>
    </citation>
    <scope>NUCLEOTIDE SEQUENCE</scope>
    <source>
        <strain evidence="2">DSM 46832</strain>
    </source>
</reference>
<keyword evidence="3" id="KW-1185">Reference proteome</keyword>
<protein>
    <submittedName>
        <fullName evidence="2">Uncharacterized protein</fullName>
    </submittedName>
</protein>
<gene>
    <name evidence="2" type="ORF">H4W31_007026</name>
</gene>
<proteinExistence type="predicted"/>
<evidence type="ECO:0000313" key="2">
    <source>
        <dbReference type="EMBL" id="MBE1491388.1"/>
    </source>
</evidence>
<name>A0A927MAX3_9ACTN</name>